<feature type="domain" description="STAS" evidence="1">
    <location>
        <begin position="28"/>
        <end position="106"/>
    </location>
</feature>
<accession>K2FGB2</accession>
<evidence type="ECO:0000313" key="2">
    <source>
        <dbReference type="EMBL" id="EKE30146.1"/>
    </source>
</evidence>
<sequence length="112" mass="13818">MIQVFEYGFRNWFHVFAFIWPIEQRLVENAFRKIEEISKNYKVILDLSKVDYVSSIFIWYMYSLFERSTEAWWYLCFVNVHEDLQDTFSLTWVFDIIPYHKDVQSAFKFILS</sequence>
<evidence type="ECO:0000259" key="1">
    <source>
        <dbReference type="Pfam" id="PF01740"/>
    </source>
</evidence>
<dbReference type="Pfam" id="PF01740">
    <property type="entry name" value="STAS"/>
    <property type="match status" value="1"/>
</dbReference>
<proteinExistence type="predicted"/>
<dbReference type="EMBL" id="AMFJ01000037">
    <property type="protein sequence ID" value="EKE30146.1"/>
    <property type="molecule type" value="Genomic_DNA"/>
</dbReference>
<reference evidence="2" key="1">
    <citation type="journal article" date="2012" name="Science">
        <title>Fermentation, hydrogen, and sulfur metabolism in multiple uncultivated bacterial phyla.</title>
        <authorList>
            <person name="Wrighton K.C."/>
            <person name="Thomas B.C."/>
            <person name="Sharon I."/>
            <person name="Miller C.S."/>
            <person name="Castelle C.J."/>
            <person name="VerBerkmoes N.C."/>
            <person name="Wilkins M.J."/>
            <person name="Hettich R.L."/>
            <person name="Lipton M.S."/>
            <person name="Williams K.H."/>
            <person name="Long P.E."/>
            <person name="Banfield J.F."/>
        </authorList>
    </citation>
    <scope>NUCLEOTIDE SEQUENCE [LARGE SCALE GENOMIC DNA]</scope>
</reference>
<dbReference type="InterPro" id="IPR036513">
    <property type="entry name" value="STAS_dom_sf"/>
</dbReference>
<protein>
    <recommendedName>
        <fullName evidence="1">STAS domain-containing protein</fullName>
    </recommendedName>
</protein>
<comment type="caution">
    <text evidence="2">The sequence shown here is derived from an EMBL/GenBank/DDBJ whole genome shotgun (WGS) entry which is preliminary data.</text>
</comment>
<organism evidence="2">
    <name type="scientific">uncultured bacterium</name>
    <name type="common">gcode 4</name>
    <dbReference type="NCBI Taxonomy" id="1234023"/>
    <lineage>
        <taxon>Bacteria</taxon>
        <taxon>environmental samples</taxon>
    </lineage>
</organism>
<gene>
    <name evidence="2" type="ORF">ACD_2C00037G0010</name>
</gene>
<dbReference type="SUPFAM" id="SSF52091">
    <property type="entry name" value="SpoIIaa-like"/>
    <property type="match status" value="1"/>
</dbReference>
<name>K2FGB2_9BACT</name>
<dbReference type="AlphaFoldDB" id="K2FGB2"/>
<dbReference type="InterPro" id="IPR002645">
    <property type="entry name" value="STAS_dom"/>
</dbReference>
<dbReference type="Gene3D" id="3.30.750.24">
    <property type="entry name" value="STAS domain"/>
    <property type="match status" value="1"/>
</dbReference>